<evidence type="ECO:0000256" key="1">
    <source>
        <dbReference type="SAM" id="MobiDB-lite"/>
    </source>
</evidence>
<feature type="compositionally biased region" description="Low complexity" evidence="1">
    <location>
        <begin position="212"/>
        <end position="228"/>
    </location>
</feature>
<reference evidence="3 4" key="1">
    <citation type="journal article" date="2010" name="J. Bacteriol.">
        <title>Genome sequences of Oceanicola granulosus HTCC2516(T) and Oceanicola batsensis HTCC2597(TDelta).</title>
        <authorList>
            <person name="Thrash J.C."/>
            <person name="Cho J.C."/>
            <person name="Vergin K.L."/>
            <person name="Giovannoni S.J."/>
        </authorList>
    </citation>
    <scope>NUCLEOTIDE SEQUENCE [LARGE SCALE GENOMIC DNA]</scope>
    <source>
        <strain evidence="4">ATCC BAA-863 / DSM 15984 / KCTC 12145 / HTCC2597</strain>
    </source>
</reference>
<evidence type="ECO:0000259" key="2">
    <source>
        <dbReference type="Pfam" id="PF02120"/>
    </source>
</evidence>
<comment type="caution">
    <text evidence="3">The sequence shown here is derived from an EMBL/GenBank/DDBJ whole genome shotgun (WGS) entry which is preliminary data.</text>
</comment>
<dbReference type="EMBL" id="AAMO01000009">
    <property type="protein sequence ID" value="EAQ01993.1"/>
    <property type="molecule type" value="Genomic_DNA"/>
</dbReference>
<dbReference type="HOGENOM" id="CLU_612286_0_0_5"/>
<sequence length="447" mass="44327">MLGILNFGGFGQAQGVEARGSQQAAAEGAGPGFAALLSQVIAGAETPAAASDGKVTQLAALLGKFRAEAQESLSEVFPDGVIVPGEALNDWARTMLTRLDGMLQQAGVTVADLAQVLAPLEAPALEDADTLLIQAAQTLVTGTPRGTGPAEVATAPAPAPAPVRPEVGRTVSEGRGAAPAAPAPAGQGVPVVAGPTPAAPVTPVIGDGARDGTAPAPARKAGGAPNAASGVVEALSADPGTARTDMAALPQAAPLPDALRIILAQAVAAPADRTLPPEVQAILSAPQPTAAPLIASVAETAPPPTTAQPTPQQGLARNLAGQIRGVSFAEGTTRIELSPAGLGSIEIEIAPDEAGKLRVVLRAENPAVLNAMRSDREMLAGLLRDGGTSVEEGAMSFEDLGQRRNPGGQDPLGSTVTGPVIAEDDDEGGEIAAAPPAAGDGRLNILT</sequence>
<dbReference type="InterPro" id="IPR021136">
    <property type="entry name" value="Flagellar_hook_control-like_C"/>
</dbReference>
<evidence type="ECO:0000313" key="3">
    <source>
        <dbReference type="EMBL" id="EAQ01993.1"/>
    </source>
</evidence>
<dbReference type="STRING" id="252305.OB2597_20251"/>
<dbReference type="RefSeq" id="WP_009803993.1">
    <property type="nucleotide sequence ID" value="NZ_AAMO01000009.1"/>
</dbReference>
<protein>
    <submittedName>
        <fullName evidence="3">RNA polymerase sigma factor</fullName>
    </submittedName>
</protein>
<dbReference type="Proteomes" id="UP000004318">
    <property type="component" value="Unassembled WGS sequence"/>
</dbReference>
<dbReference type="Pfam" id="PF02120">
    <property type="entry name" value="Flg_hook"/>
    <property type="match status" value="1"/>
</dbReference>
<feature type="domain" description="Flagellar hook-length control protein-like C-terminal" evidence="2">
    <location>
        <begin position="331"/>
        <end position="393"/>
    </location>
</feature>
<dbReference type="AlphaFoldDB" id="A3U110"/>
<evidence type="ECO:0000313" key="4">
    <source>
        <dbReference type="Proteomes" id="UP000004318"/>
    </source>
</evidence>
<feature type="region of interest" description="Disordered" evidence="1">
    <location>
        <begin position="399"/>
        <end position="447"/>
    </location>
</feature>
<keyword evidence="4" id="KW-1185">Reference proteome</keyword>
<name>A3U110_PSEBH</name>
<proteinExistence type="predicted"/>
<accession>A3U110</accession>
<feature type="compositionally biased region" description="Low complexity" evidence="1">
    <location>
        <begin position="146"/>
        <end position="156"/>
    </location>
</feature>
<dbReference type="InterPro" id="IPR038610">
    <property type="entry name" value="FliK-like_C_sf"/>
</dbReference>
<feature type="region of interest" description="Disordered" evidence="1">
    <location>
        <begin position="144"/>
        <end position="228"/>
    </location>
</feature>
<feature type="compositionally biased region" description="Low complexity" evidence="1">
    <location>
        <begin position="176"/>
        <end position="204"/>
    </location>
</feature>
<gene>
    <name evidence="3" type="ORF">OB2597_20251</name>
</gene>
<dbReference type="OrthoDB" id="7828543at2"/>
<organism evidence="3 4">
    <name type="scientific">Pseudooceanicola batsensis (strain ATCC BAA-863 / DSM 15984 / KCTC 12145 / HTCC2597)</name>
    <name type="common">Oceanicola batsensis</name>
    <dbReference type="NCBI Taxonomy" id="252305"/>
    <lineage>
        <taxon>Bacteria</taxon>
        <taxon>Pseudomonadati</taxon>
        <taxon>Pseudomonadota</taxon>
        <taxon>Alphaproteobacteria</taxon>
        <taxon>Rhodobacterales</taxon>
        <taxon>Paracoccaceae</taxon>
        <taxon>Pseudooceanicola</taxon>
    </lineage>
</organism>
<dbReference type="Gene3D" id="3.30.750.140">
    <property type="match status" value="1"/>
</dbReference>